<evidence type="ECO:0000313" key="7">
    <source>
        <dbReference type="EMBL" id="CAD9084845.1"/>
    </source>
</evidence>
<organism evidence="7">
    <name type="scientific">Percolomonas cosmopolitus</name>
    <dbReference type="NCBI Taxonomy" id="63605"/>
    <lineage>
        <taxon>Eukaryota</taxon>
        <taxon>Discoba</taxon>
        <taxon>Heterolobosea</taxon>
        <taxon>Tetramitia</taxon>
        <taxon>Eutetramitia</taxon>
        <taxon>Percolomonadidae</taxon>
        <taxon>Percolomonas</taxon>
    </lineage>
</organism>
<evidence type="ECO:0000256" key="2">
    <source>
        <dbReference type="ARBA" id="ARBA00022574"/>
    </source>
</evidence>
<feature type="repeat" description="WD" evidence="4">
    <location>
        <begin position="762"/>
        <end position="792"/>
    </location>
</feature>
<dbReference type="SUPFAM" id="SSF50978">
    <property type="entry name" value="WD40 repeat-like"/>
    <property type="match status" value="1"/>
</dbReference>
<protein>
    <recommendedName>
        <fullName evidence="6">Anaphase-promoting complex subunit 4-like WD40 domain-containing protein</fullName>
    </recommendedName>
</protein>
<evidence type="ECO:0000256" key="4">
    <source>
        <dbReference type="PROSITE-ProRule" id="PRU00221"/>
    </source>
</evidence>
<dbReference type="GO" id="GO:0019888">
    <property type="term" value="F:protein phosphatase regulator activity"/>
    <property type="evidence" value="ECO:0007669"/>
    <property type="project" value="InterPro"/>
</dbReference>
<dbReference type="PANTHER" id="PTHR14221:SF0">
    <property type="entry name" value="WD REPEAT-CONTAINING PROTEIN 44"/>
    <property type="match status" value="1"/>
</dbReference>
<feature type="compositionally biased region" description="Low complexity" evidence="5">
    <location>
        <begin position="43"/>
        <end position="53"/>
    </location>
</feature>
<feature type="repeat" description="WD" evidence="4">
    <location>
        <begin position="448"/>
        <end position="489"/>
    </location>
</feature>
<dbReference type="Gene3D" id="2.130.10.10">
    <property type="entry name" value="YVTN repeat-like/Quinoprotein amine dehydrogenase"/>
    <property type="match status" value="1"/>
</dbReference>
<evidence type="ECO:0000259" key="6">
    <source>
        <dbReference type="Pfam" id="PF12894"/>
    </source>
</evidence>
<dbReference type="PROSITE" id="PS50082">
    <property type="entry name" value="WD_REPEATS_2"/>
    <property type="match status" value="3"/>
</dbReference>
<feature type="repeat" description="WD" evidence="4">
    <location>
        <begin position="614"/>
        <end position="656"/>
    </location>
</feature>
<dbReference type="AlphaFoldDB" id="A0A7S1KTR9"/>
<feature type="region of interest" description="Disordered" evidence="5">
    <location>
        <begin position="392"/>
        <end position="422"/>
    </location>
</feature>
<feature type="region of interest" description="Disordered" evidence="5">
    <location>
        <begin position="1"/>
        <end position="97"/>
    </location>
</feature>
<feature type="compositionally biased region" description="Pro residues" evidence="5">
    <location>
        <begin position="1"/>
        <end position="14"/>
    </location>
</feature>
<dbReference type="InterPro" id="IPR036322">
    <property type="entry name" value="WD40_repeat_dom_sf"/>
</dbReference>
<feature type="compositionally biased region" description="Polar residues" evidence="5">
    <location>
        <begin position="343"/>
        <end position="361"/>
    </location>
</feature>
<evidence type="ECO:0000256" key="1">
    <source>
        <dbReference type="ARBA" id="ARBA00008259"/>
    </source>
</evidence>
<name>A0A7S1KTR9_9EUKA</name>
<dbReference type="SMART" id="SM00320">
    <property type="entry name" value="WD40"/>
    <property type="match status" value="6"/>
</dbReference>
<proteinExistence type="inferred from homology"/>
<feature type="compositionally biased region" description="Polar residues" evidence="5">
    <location>
        <begin position="256"/>
        <end position="281"/>
    </location>
</feature>
<feature type="compositionally biased region" description="Polar residues" evidence="5">
    <location>
        <begin position="66"/>
        <end position="95"/>
    </location>
</feature>
<evidence type="ECO:0000256" key="5">
    <source>
        <dbReference type="SAM" id="MobiDB-lite"/>
    </source>
</evidence>
<dbReference type="InterPro" id="IPR001680">
    <property type="entry name" value="WD40_rpt"/>
</dbReference>
<feature type="compositionally biased region" description="Basic and acidic residues" evidence="5">
    <location>
        <begin position="54"/>
        <end position="64"/>
    </location>
</feature>
<feature type="compositionally biased region" description="Basic and acidic residues" evidence="5">
    <location>
        <begin position="545"/>
        <end position="558"/>
    </location>
</feature>
<keyword evidence="3" id="KW-0677">Repeat</keyword>
<sequence length="861" mass="95705">MQPHNHPPPPPPPHVDSLSKLQFESVPPKPPKHAEEGEKKNALSRNSSNADNSDSSKSDVDLKHNGNITDNSLESSRESNTSIPPSLPPTASSENIAVPLDDGENQVHLRTIHIAPLSCKSEDNKQQQSPQQNGIIITPTGMGHTLISEQPNDLIPPQVVKEIVPDDLLKKAEHANSDQHPQNIDVHLDALQHQSVISMPYSALSDEQAFSGDDSDDEFVDCVDEIELLETPMHKEDTKKIFHGGHLEWRHEMETPSPTDETNIGSPTATTAISSNDGFNENTETGLSISIDTQHVPEEDILKGFVIKNLDDGSETTLFEHVQTPHPFFTQLAIKEREREQSQHGSVSQQDSATNTTAQPTTDEKKHIKRKISHKFTKFLSTVKHSHHVQAAMAAAGARPAGAGSGTDEDTDTSPSQQHKLKAPNHIRVQCKRKRFKQFPDLRAVESILAHDGAIWCMEFSHGGEYLATGGQDGNICLWKINKNKYADNNVEKGSDLRDKPSMESHTTTATTTFTEDNAPITTETTVIETKTTDNEPPATEEEQIENKEDSAEKDETSASHPTWLAKKPFRIFKCRQRSDVVALSWSKRNFLISSSMDHRVSVWHVSRDECLVSFKHNELVTSLAFHPEDDSLFVTGSFDEKLRLFNLRNRELVTFQDTKSMITALGFADNGKTLVAGTFDGKCIFYSVNKTEIIRRTRIDVRSRRGKNKGKKVTAVVASPDQKRILVTSNDSRIRLYSLIDYSEITKFKGLVNTSSQIKASFNADGSFVVSGSENNSVYFWSTDKELAIEKKKPLRKKTLSVDSYETFRDSDSTVTNSIFAPFRFAYPSDLNDTTGLIVATSNFKGCLTIYESLAPPESG</sequence>
<keyword evidence="2 4" id="KW-0853">WD repeat</keyword>
<accession>A0A7S1KTR9</accession>
<dbReference type="InterPro" id="IPR024977">
    <property type="entry name" value="Apc4-like_WD40_dom"/>
</dbReference>
<feature type="compositionally biased region" description="Low complexity" evidence="5">
    <location>
        <begin position="392"/>
        <end position="402"/>
    </location>
</feature>
<comment type="similarity">
    <text evidence="1">Belongs to the phosphatase 2A regulatory subunit B family.</text>
</comment>
<dbReference type="PRINTS" id="PR00600">
    <property type="entry name" value="PP2APR55"/>
</dbReference>
<dbReference type="Pfam" id="PF00400">
    <property type="entry name" value="WD40"/>
    <property type="match status" value="4"/>
</dbReference>
<dbReference type="EMBL" id="HBGD01009857">
    <property type="protein sequence ID" value="CAD9084845.1"/>
    <property type="molecule type" value="Transcribed_RNA"/>
</dbReference>
<dbReference type="InterPro" id="IPR000009">
    <property type="entry name" value="PP2A_PR55"/>
</dbReference>
<gene>
    <name evidence="7" type="ORF">PCOS0759_LOCUS8099</name>
</gene>
<feature type="compositionally biased region" description="Basic and acidic residues" evidence="5">
    <location>
        <begin position="32"/>
        <end position="41"/>
    </location>
</feature>
<feature type="region of interest" description="Disordered" evidence="5">
    <location>
        <begin position="337"/>
        <end position="369"/>
    </location>
</feature>
<dbReference type="Pfam" id="PF12894">
    <property type="entry name" value="ANAPC4_WD40"/>
    <property type="match status" value="1"/>
</dbReference>
<evidence type="ECO:0000256" key="3">
    <source>
        <dbReference type="ARBA" id="ARBA00022737"/>
    </source>
</evidence>
<dbReference type="InterPro" id="IPR015943">
    <property type="entry name" value="WD40/YVTN_repeat-like_dom_sf"/>
</dbReference>
<reference evidence="7" key="1">
    <citation type="submission" date="2021-01" db="EMBL/GenBank/DDBJ databases">
        <authorList>
            <person name="Corre E."/>
            <person name="Pelletier E."/>
            <person name="Niang G."/>
            <person name="Scheremetjew M."/>
            <person name="Finn R."/>
            <person name="Kale V."/>
            <person name="Holt S."/>
            <person name="Cochrane G."/>
            <person name="Meng A."/>
            <person name="Brown T."/>
            <person name="Cohen L."/>
        </authorList>
    </citation>
    <scope>NUCLEOTIDE SEQUENCE</scope>
    <source>
        <strain evidence="7">WS</strain>
    </source>
</reference>
<dbReference type="InterPro" id="IPR040324">
    <property type="entry name" value="WDR44/Dgr2"/>
</dbReference>
<dbReference type="PANTHER" id="PTHR14221">
    <property type="entry name" value="WD REPEAT DOMAIN 44"/>
    <property type="match status" value="1"/>
</dbReference>
<dbReference type="PROSITE" id="PS50294">
    <property type="entry name" value="WD_REPEATS_REGION"/>
    <property type="match status" value="1"/>
</dbReference>
<dbReference type="GO" id="GO:0000159">
    <property type="term" value="C:protein phosphatase type 2A complex"/>
    <property type="evidence" value="ECO:0007669"/>
    <property type="project" value="InterPro"/>
</dbReference>
<feature type="domain" description="Anaphase-promoting complex subunit 4-like WD40" evidence="6">
    <location>
        <begin position="633"/>
        <end position="699"/>
    </location>
</feature>
<feature type="region of interest" description="Disordered" evidence="5">
    <location>
        <begin position="530"/>
        <end position="560"/>
    </location>
</feature>
<feature type="region of interest" description="Disordered" evidence="5">
    <location>
        <begin position="254"/>
        <end position="281"/>
    </location>
</feature>